<evidence type="ECO:0000313" key="2">
    <source>
        <dbReference type="EMBL" id="KAK2633922.1"/>
    </source>
</evidence>
<organism evidence="2 3">
    <name type="scientific">Dipteronia dyeriana</name>
    <dbReference type="NCBI Taxonomy" id="168575"/>
    <lineage>
        <taxon>Eukaryota</taxon>
        <taxon>Viridiplantae</taxon>
        <taxon>Streptophyta</taxon>
        <taxon>Embryophyta</taxon>
        <taxon>Tracheophyta</taxon>
        <taxon>Spermatophyta</taxon>
        <taxon>Magnoliopsida</taxon>
        <taxon>eudicotyledons</taxon>
        <taxon>Gunneridae</taxon>
        <taxon>Pentapetalae</taxon>
        <taxon>rosids</taxon>
        <taxon>malvids</taxon>
        <taxon>Sapindales</taxon>
        <taxon>Sapindaceae</taxon>
        <taxon>Hippocastanoideae</taxon>
        <taxon>Acereae</taxon>
        <taxon>Dipteronia</taxon>
    </lineage>
</organism>
<dbReference type="GO" id="GO:0004523">
    <property type="term" value="F:RNA-DNA hybrid ribonuclease activity"/>
    <property type="evidence" value="ECO:0007669"/>
    <property type="project" value="InterPro"/>
</dbReference>
<comment type="caution">
    <text evidence="2">The sequence shown here is derived from an EMBL/GenBank/DDBJ whole genome shotgun (WGS) entry which is preliminary data.</text>
</comment>
<evidence type="ECO:0000259" key="1">
    <source>
        <dbReference type="Pfam" id="PF13456"/>
    </source>
</evidence>
<proteinExistence type="predicted"/>
<accession>A0AAD9TD92</accession>
<dbReference type="GO" id="GO:0003676">
    <property type="term" value="F:nucleic acid binding"/>
    <property type="evidence" value="ECO:0007669"/>
    <property type="project" value="InterPro"/>
</dbReference>
<sequence>MAILRSLKFAQDCGPSPCVLESDAAVVVKRINDDGHLDSVNGVILTDIADLTSIMGRVVVTHVPRLTNQVVHGLAKFALGCSEDNFWIEEYPLCYLCIRGIIRADMPD</sequence>
<dbReference type="InterPro" id="IPR036397">
    <property type="entry name" value="RNaseH_sf"/>
</dbReference>
<dbReference type="EMBL" id="JANJYI010000009">
    <property type="protein sequence ID" value="KAK2633922.1"/>
    <property type="molecule type" value="Genomic_DNA"/>
</dbReference>
<feature type="domain" description="RNase H type-1" evidence="1">
    <location>
        <begin position="1"/>
        <end position="78"/>
    </location>
</feature>
<name>A0AAD9TD92_9ROSI</name>
<dbReference type="InterPro" id="IPR052929">
    <property type="entry name" value="RNase_H-like_EbsB-rel"/>
</dbReference>
<dbReference type="Gene3D" id="3.30.420.10">
    <property type="entry name" value="Ribonuclease H-like superfamily/Ribonuclease H"/>
    <property type="match status" value="1"/>
</dbReference>
<dbReference type="CDD" id="cd06222">
    <property type="entry name" value="RNase_H_like"/>
    <property type="match status" value="1"/>
</dbReference>
<dbReference type="Proteomes" id="UP001280121">
    <property type="component" value="Unassembled WGS sequence"/>
</dbReference>
<dbReference type="SUPFAM" id="SSF53098">
    <property type="entry name" value="Ribonuclease H-like"/>
    <property type="match status" value="1"/>
</dbReference>
<protein>
    <recommendedName>
        <fullName evidence="1">RNase H type-1 domain-containing protein</fullName>
    </recommendedName>
</protein>
<dbReference type="InterPro" id="IPR012337">
    <property type="entry name" value="RNaseH-like_sf"/>
</dbReference>
<keyword evidence="3" id="KW-1185">Reference proteome</keyword>
<dbReference type="PANTHER" id="PTHR47074">
    <property type="entry name" value="BNAC02G40300D PROTEIN"/>
    <property type="match status" value="1"/>
</dbReference>
<dbReference type="AlphaFoldDB" id="A0AAD9TD92"/>
<evidence type="ECO:0000313" key="3">
    <source>
        <dbReference type="Proteomes" id="UP001280121"/>
    </source>
</evidence>
<reference evidence="2" key="1">
    <citation type="journal article" date="2023" name="Plant J.">
        <title>Genome sequences and population genomics provide insights into the demographic history, inbreeding, and mutation load of two 'living fossil' tree species of Dipteronia.</title>
        <authorList>
            <person name="Feng Y."/>
            <person name="Comes H.P."/>
            <person name="Chen J."/>
            <person name="Zhu S."/>
            <person name="Lu R."/>
            <person name="Zhang X."/>
            <person name="Li P."/>
            <person name="Qiu J."/>
            <person name="Olsen K.M."/>
            <person name="Qiu Y."/>
        </authorList>
    </citation>
    <scope>NUCLEOTIDE SEQUENCE</scope>
    <source>
        <strain evidence="2">KIB01</strain>
    </source>
</reference>
<dbReference type="InterPro" id="IPR044730">
    <property type="entry name" value="RNase_H-like_dom_plant"/>
</dbReference>
<dbReference type="Pfam" id="PF13456">
    <property type="entry name" value="RVT_3"/>
    <property type="match status" value="1"/>
</dbReference>
<dbReference type="PANTHER" id="PTHR47074:SF11">
    <property type="entry name" value="REVERSE TRANSCRIPTASE-LIKE PROTEIN"/>
    <property type="match status" value="1"/>
</dbReference>
<dbReference type="InterPro" id="IPR002156">
    <property type="entry name" value="RNaseH_domain"/>
</dbReference>
<gene>
    <name evidence="2" type="ORF">Ddye_028714</name>
</gene>